<keyword evidence="1" id="KW-0812">Transmembrane</keyword>
<organism evidence="2 3">
    <name type="scientific">Dichomitus squalens</name>
    <dbReference type="NCBI Taxonomy" id="114155"/>
    <lineage>
        <taxon>Eukaryota</taxon>
        <taxon>Fungi</taxon>
        <taxon>Dikarya</taxon>
        <taxon>Basidiomycota</taxon>
        <taxon>Agaricomycotina</taxon>
        <taxon>Agaricomycetes</taxon>
        <taxon>Polyporales</taxon>
        <taxon>Polyporaceae</taxon>
        <taxon>Dichomitus</taxon>
    </lineage>
</organism>
<evidence type="ECO:0000313" key="3">
    <source>
        <dbReference type="Proteomes" id="UP000292082"/>
    </source>
</evidence>
<keyword evidence="1" id="KW-0472">Membrane</keyword>
<evidence type="ECO:0000256" key="1">
    <source>
        <dbReference type="SAM" id="Phobius"/>
    </source>
</evidence>
<proteinExistence type="predicted"/>
<dbReference type="AlphaFoldDB" id="A0A4Q9PJH1"/>
<sequence length="150" mass="16412">MQSEHTTAPSVSERWPRRHWRNVAGARAVRIGHRTPLALSASHTFRTHGEGLVVQEAAALTRAGASCDGPCSARGRARKERVGRHDVAIKLLIVFWCVFCLLQARAMYDRATGPSQGTRGAAFVLGVGERWISDYCAWVQRAGGLARACM</sequence>
<protein>
    <submittedName>
        <fullName evidence="2">Uncharacterized protein</fullName>
    </submittedName>
</protein>
<keyword evidence="3" id="KW-1185">Reference proteome</keyword>
<keyword evidence="1" id="KW-1133">Transmembrane helix</keyword>
<dbReference type="Proteomes" id="UP000292082">
    <property type="component" value="Unassembled WGS sequence"/>
</dbReference>
<evidence type="ECO:0000313" key="2">
    <source>
        <dbReference type="EMBL" id="TBU54249.1"/>
    </source>
</evidence>
<feature type="transmembrane region" description="Helical" evidence="1">
    <location>
        <begin position="87"/>
        <end position="108"/>
    </location>
</feature>
<name>A0A4Q9PJH1_9APHY</name>
<dbReference type="EMBL" id="ML145193">
    <property type="protein sequence ID" value="TBU54249.1"/>
    <property type="molecule type" value="Genomic_DNA"/>
</dbReference>
<reference evidence="2 3" key="1">
    <citation type="submission" date="2019-01" db="EMBL/GenBank/DDBJ databases">
        <title>Draft genome sequences of three monokaryotic isolates of the white-rot basidiomycete fungus Dichomitus squalens.</title>
        <authorList>
            <consortium name="DOE Joint Genome Institute"/>
            <person name="Lopez S.C."/>
            <person name="Andreopoulos B."/>
            <person name="Pangilinan J."/>
            <person name="Lipzen A."/>
            <person name="Riley R."/>
            <person name="Ahrendt S."/>
            <person name="Ng V."/>
            <person name="Barry K."/>
            <person name="Daum C."/>
            <person name="Grigoriev I.V."/>
            <person name="Hilden K.S."/>
            <person name="Makela M.R."/>
            <person name="de Vries R.P."/>
        </authorList>
    </citation>
    <scope>NUCLEOTIDE SEQUENCE [LARGE SCALE GENOMIC DNA]</scope>
    <source>
        <strain evidence="2 3">CBS 464.89</strain>
    </source>
</reference>
<gene>
    <name evidence="2" type="ORF">BD310DRAFT_97726</name>
</gene>
<accession>A0A4Q9PJH1</accession>